<sequence>MYHVVRPHRSWPFGTLAHNLQNSSRACTSSTFSPSPFSNLLSAYLRAGLQRRTRRGVAAMEESSIKEERTSEHEAQVDDTDPRTETPSLDPNDAELQGQTDSNQEKRAEDKEHATFLASDDAELQTGTTLDRENCEDDEVHSTQALVVAATEQHVQQQINHNQEKRVDGVDHLTGLANELLIHIASFVVDDVLTDFDRDAFTADDWKLAMTALKGPLLAHSVLRHATLTAFRDAEVTVAAGRGFGNRYHDVPEFPFRSLVTKIDFYERLPSMRENHAEVAQLSKNTLVHMARKPGAGAIRLLTCTSC</sequence>
<keyword evidence="3" id="KW-1185">Reference proteome</keyword>
<name>A0A6G1HAJ2_9PEZI</name>
<evidence type="ECO:0000313" key="2">
    <source>
        <dbReference type="EMBL" id="KAF1990243.1"/>
    </source>
</evidence>
<dbReference type="Proteomes" id="UP000800041">
    <property type="component" value="Unassembled WGS sequence"/>
</dbReference>
<accession>A0A6G1HAJ2</accession>
<dbReference type="AlphaFoldDB" id="A0A6G1HAJ2"/>
<feature type="compositionally biased region" description="Basic and acidic residues" evidence="1">
    <location>
        <begin position="63"/>
        <end position="84"/>
    </location>
</feature>
<evidence type="ECO:0000313" key="3">
    <source>
        <dbReference type="Proteomes" id="UP000800041"/>
    </source>
</evidence>
<feature type="region of interest" description="Disordered" evidence="1">
    <location>
        <begin position="55"/>
        <end position="115"/>
    </location>
</feature>
<reference evidence="2" key="1">
    <citation type="journal article" date="2020" name="Stud. Mycol.">
        <title>101 Dothideomycetes genomes: a test case for predicting lifestyles and emergence of pathogens.</title>
        <authorList>
            <person name="Haridas S."/>
            <person name="Albert R."/>
            <person name="Binder M."/>
            <person name="Bloem J."/>
            <person name="Labutti K."/>
            <person name="Salamov A."/>
            <person name="Andreopoulos B."/>
            <person name="Baker S."/>
            <person name="Barry K."/>
            <person name="Bills G."/>
            <person name="Bluhm B."/>
            <person name="Cannon C."/>
            <person name="Castanera R."/>
            <person name="Culley D."/>
            <person name="Daum C."/>
            <person name="Ezra D."/>
            <person name="Gonzalez J."/>
            <person name="Henrissat B."/>
            <person name="Kuo A."/>
            <person name="Liang C."/>
            <person name="Lipzen A."/>
            <person name="Lutzoni F."/>
            <person name="Magnuson J."/>
            <person name="Mondo S."/>
            <person name="Nolan M."/>
            <person name="Ohm R."/>
            <person name="Pangilinan J."/>
            <person name="Park H.-J."/>
            <person name="Ramirez L."/>
            <person name="Alfaro M."/>
            <person name="Sun H."/>
            <person name="Tritt A."/>
            <person name="Yoshinaga Y."/>
            <person name="Zwiers L.-H."/>
            <person name="Turgeon B."/>
            <person name="Goodwin S."/>
            <person name="Spatafora J."/>
            <person name="Crous P."/>
            <person name="Grigoriev I."/>
        </authorList>
    </citation>
    <scope>NUCLEOTIDE SEQUENCE</scope>
    <source>
        <strain evidence="2">CBS 113979</strain>
    </source>
</reference>
<protein>
    <submittedName>
        <fullName evidence="2">Uncharacterized protein</fullName>
    </submittedName>
</protein>
<dbReference type="EMBL" id="ML977142">
    <property type="protein sequence ID" value="KAF1990243.1"/>
    <property type="molecule type" value="Genomic_DNA"/>
</dbReference>
<feature type="compositionally biased region" description="Basic and acidic residues" evidence="1">
    <location>
        <begin position="103"/>
        <end position="114"/>
    </location>
</feature>
<evidence type="ECO:0000256" key="1">
    <source>
        <dbReference type="SAM" id="MobiDB-lite"/>
    </source>
</evidence>
<gene>
    <name evidence="2" type="ORF">K402DRAFT_224840</name>
</gene>
<proteinExistence type="predicted"/>
<organism evidence="2 3">
    <name type="scientific">Aulographum hederae CBS 113979</name>
    <dbReference type="NCBI Taxonomy" id="1176131"/>
    <lineage>
        <taxon>Eukaryota</taxon>
        <taxon>Fungi</taxon>
        <taxon>Dikarya</taxon>
        <taxon>Ascomycota</taxon>
        <taxon>Pezizomycotina</taxon>
        <taxon>Dothideomycetes</taxon>
        <taxon>Pleosporomycetidae</taxon>
        <taxon>Aulographales</taxon>
        <taxon>Aulographaceae</taxon>
    </lineage>
</organism>